<dbReference type="Pfam" id="PF00534">
    <property type="entry name" value="Glycos_transf_1"/>
    <property type="match status" value="1"/>
</dbReference>
<name>A0AA41R3R0_9BACT</name>
<comment type="caution">
    <text evidence="3">The sequence shown here is derived from an EMBL/GenBank/DDBJ whole genome shotgun (WGS) entry which is preliminary data.</text>
</comment>
<sequence>MLSVDPIKFPLTGIGRYTYELAKGLALSGEVASLRFLRGGRLSDTLTEPSENSSAEHRAGLRRMLAKSRAIVSLYRRVAPRLKARVLRGMEDYVFHGPNYYLPPFKGTSVVTIHDLSPCLWPECHPAERIRFMLPEIELSLQRAKVLITDSEYTRREVADYFNWPLEKIHAVPLAAEAAFHPRRPVETNRRLKKYGLTAGGYCLFAGTIEPRKNIDLLLDAYMMLPVDIRRRWPLILTGYQGWNSDALHARLTATAQAGWARYLGFVPAHDLPFLFAGARLFVFPSLYEGFGLPVLEAMASGVPVVCSNAASLPEVVGDAAAMCDAKDVERLSRLIGVGLKDEGWRTRAVEKGLARAGHFSWQRCTNETIAAYQAALNA</sequence>
<dbReference type="Gene3D" id="3.40.50.2000">
    <property type="entry name" value="Glycogen Phosphorylase B"/>
    <property type="match status" value="2"/>
</dbReference>
<evidence type="ECO:0000256" key="1">
    <source>
        <dbReference type="ARBA" id="ARBA00022679"/>
    </source>
</evidence>
<dbReference type="Proteomes" id="UP001165427">
    <property type="component" value="Unassembled WGS sequence"/>
</dbReference>
<keyword evidence="1" id="KW-0808">Transferase</keyword>
<dbReference type="GO" id="GO:0009103">
    <property type="term" value="P:lipopolysaccharide biosynthetic process"/>
    <property type="evidence" value="ECO:0007669"/>
    <property type="project" value="TreeGrafter"/>
</dbReference>
<evidence type="ECO:0000313" key="3">
    <source>
        <dbReference type="EMBL" id="MCJ8502474.1"/>
    </source>
</evidence>
<dbReference type="PANTHER" id="PTHR46401">
    <property type="entry name" value="GLYCOSYLTRANSFERASE WBBK-RELATED"/>
    <property type="match status" value="1"/>
</dbReference>
<gene>
    <name evidence="3" type="ORF">MRX98_17990</name>
</gene>
<dbReference type="InterPro" id="IPR001296">
    <property type="entry name" value="Glyco_trans_1"/>
</dbReference>
<dbReference type="GO" id="GO:0016757">
    <property type="term" value="F:glycosyltransferase activity"/>
    <property type="evidence" value="ECO:0007669"/>
    <property type="project" value="InterPro"/>
</dbReference>
<feature type="domain" description="Glycosyl transferase family 1" evidence="2">
    <location>
        <begin position="202"/>
        <end position="353"/>
    </location>
</feature>
<dbReference type="CDD" id="cd03809">
    <property type="entry name" value="GT4_MtfB-like"/>
    <property type="match status" value="1"/>
</dbReference>
<evidence type="ECO:0000259" key="2">
    <source>
        <dbReference type="Pfam" id="PF00534"/>
    </source>
</evidence>
<dbReference type="EMBL" id="JALJRB010000027">
    <property type="protein sequence ID" value="MCJ8502474.1"/>
    <property type="molecule type" value="Genomic_DNA"/>
</dbReference>
<reference evidence="3" key="1">
    <citation type="submission" date="2022-04" db="EMBL/GenBank/DDBJ databases">
        <title>Desulfatitalea alkaliphila sp. nov., a novel anaerobic sulfate-reducing bacterium isolated from terrestrial mud volcano, Taman Peninsula, Russia.</title>
        <authorList>
            <person name="Khomyakova M.A."/>
            <person name="Merkel A.Y."/>
            <person name="Slobodkin A.I."/>
        </authorList>
    </citation>
    <scope>NUCLEOTIDE SEQUENCE</scope>
    <source>
        <strain evidence="3">M08but</strain>
    </source>
</reference>
<dbReference type="RefSeq" id="WP_246913421.1">
    <property type="nucleotide sequence ID" value="NZ_JALJRB010000027.1"/>
</dbReference>
<accession>A0AA41R3R0</accession>
<protein>
    <submittedName>
        <fullName evidence="3">Glycosyltransferase family 4 protein</fullName>
    </submittedName>
</protein>
<dbReference type="AlphaFoldDB" id="A0AA41R3R0"/>
<dbReference type="PANTHER" id="PTHR46401:SF2">
    <property type="entry name" value="GLYCOSYLTRANSFERASE WBBK-RELATED"/>
    <property type="match status" value="1"/>
</dbReference>
<organism evidence="3 4">
    <name type="scientific">Desulfatitalea alkaliphila</name>
    <dbReference type="NCBI Taxonomy" id="2929485"/>
    <lineage>
        <taxon>Bacteria</taxon>
        <taxon>Pseudomonadati</taxon>
        <taxon>Thermodesulfobacteriota</taxon>
        <taxon>Desulfobacteria</taxon>
        <taxon>Desulfobacterales</taxon>
        <taxon>Desulfosarcinaceae</taxon>
        <taxon>Desulfatitalea</taxon>
    </lineage>
</organism>
<dbReference type="SUPFAM" id="SSF53756">
    <property type="entry name" value="UDP-Glycosyltransferase/glycogen phosphorylase"/>
    <property type="match status" value="1"/>
</dbReference>
<proteinExistence type="predicted"/>
<evidence type="ECO:0000313" key="4">
    <source>
        <dbReference type="Proteomes" id="UP001165427"/>
    </source>
</evidence>
<keyword evidence="4" id="KW-1185">Reference proteome</keyword>